<dbReference type="Proteomes" id="UP000460318">
    <property type="component" value="Unassembled WGS sequence"/>
</dbReference>
<organism evidence="1 2">
    <name type="scientific">Paenibacillus dendrobii</name>
    <dbReference type="NCBI Taxonomy" id="2691084"/>
    <lineage>
        <taxon>Bacteria</taxon>
        <taxon>Bacillati</taxon>
        <taxon>Bacillota</taxon>
        <taxon>Bacilli</taxon>
        <taxon>Bacillales</taxon>
        <taxon>Paenibacillaceae</taxon>
        <taxon>Paenibacillus</taxon>
    </lineage>
</organism>
<sequence>MPQHGELDFLADSTEQTSTRFVTFIGPSLKRFDLAVTSTGLFYGKSLVADLQQGISAVIGADDVEEPGYLESAFKIGETEAEELRGFLRMVVGMPYFTD</sequence>
<dbReference type="InterPro" id="IPR021415">
    <property type="entry name" value="SAV0927-like"/>
</dbReference>
<dbReference type="EMBL" id="WUBI01000001">
    <property type="protein sequence ID" value="MWV44155.1"/>
    <property type="molecule type" value="Genomic_DNA"/>
</dbReference>
<accession>A0A7X3II36</accession>
<dbReference type="Pfam" id="PF11256">
    <property type="entry name" value="SAV0927-like"/>
    <property type="match status" value="1"/>
</dbReference>
<name>A0A7X3II36_9BACL</name>
<evidence type="ECO:0000313" key="2">
    <source>
        <dbReference type="Proteomes" id="UP000460318"/>
    </source>
</evidence>
<protein>
    <submittedName>
        <fullName evidence="1">DUF3055 family protein</fullName>
    </submittedName>
</protein>
<gene>
    <name evidence="1" type="ORF">GRF59_10975</name>
</gene>
<proteinExistence type="predicted"/>
<dbReference type="AlphaFoldDB" id="A0A7X3II36"/>
<comment type="caution">
    <text evidence="1">The sequence shown here is derived from an EMBL/GenBank/DDBJ whole genome shotgun (WGS) entry which is preliminary data.</text>
</comment>
<dbReference type="RefSeq" id="WP_160497601.1">
    <property type="nucleotide sequence ID" value="NZ_WUBI01000001.1"/>
</dbReference>
<keyword evidence="2" id="KW-1185">Reference proteome</keyword>
<reference evidence="1 2" key="1">
    <citation type="submission" date="2019-12" db="EMBL/GenBank/DDBJ databases">
        <title>Paenibacillus sp. nov., an endophytic bacterium isolated from the stem of Dendrobium.</title>
        <authorList>
            <person name="Zhao R."/>
        </authorList>
    </citation>
    <scope>NUCLEOTIDE SEQUENCE [LARGE SCALE GENOMIC DNA]</scope>
    <source>
        <strain evidence="1 2">HJL G12</strain>
    </source>
</reference>
<evidence type="ECO:0000313" key="1">
    <source>
        <dbReference type="EMBL" id="MWV44155.1"/>
    </source>
</evidence>